<proteinExistence type="predicted"/>
<comment type="caution">
    <text evidence="1">The sequence shown here is derived from an EMBL/GenBank/DDBJ whole genome shotgun (WGS) entry which is preliminary data.</text>
</comment>
<accession>X0ZBD5</accession>
<sequence length="61" mass="7063">SLTRDLILLKEEGDFSERFLSMKEERDLKRFDVGNDFNNYLKNGGAWDFSSSPSKRLFKGG</sequence>
<organism evidence="1">
    <name type="scientific">marine sediment metagenome</name>
    <dbReference type="NCBI Taxonomy" id="412755"/>
    <lineage>
        <taxon>unclassified sequences</taxon>
        <taxon>metagenomes</taxon>
        <taxon>ecological metagenomes</taxon>
    </lineage>
</organism>
<evidence type="ECO:0000313" key="1">
    <source>
        <dbReference type="EMBL" id="GAG45741.1"/>
    </source>
</evidence>
<reference evidence="1" key="1">
    <citation type="journal article" date="2014" name="Front. Microbiol.">
        <title>High frequency of phylogenetically diverse reductive dehalogenase-homologous genes in deep subseafloor sedimentary metagenomes.</title>
        <authorList>
            <person name="Kawai M."/>
            <person name="Futagami T."/>
            <person name="Toyoda A."/>
            <person name="Takaki Y."/>
            <person name="Nishi S."/>
            <person name="Hori S."/>
            <person name="Arai W."/>
            <person name="Tsubouchi T."/>
            <person name="Morono Y."/>
            <person name="Uchiyama I."/>
            <person name="Ito T."/>
            <person name="Fujiyama A."/>
            <person name="Inagaki F."/>
            <person name="Takami H."/>
        </authorList>
    </citation>
    <scope>NUCLEOTIDE SEQUENCE</scope>
    <source>
        <strain evidence="1">Expedition CK06-06</strain>
    </source>
</reference>
<gene>
    <name evidence="1" type="ORF">S01H1_74923</name>
</gene>
<protein>
    <submittedName>
        <fullName evidence="1">Uncharacterized protein</fullName>
    </submittedName>
</protein>
<dbReference type="EMBL" id="BARS01050155">
    <property type="protein sequence ID" value="GAG45741.1"/>
    <property type="molecule type" value="Genomic_DNA"/>
</dbReference>
<name>X0ZBD5_9ZZZZ</name>
<dbReference type="AlphaFoldDB" id="X0ZBD5"/>
<feature type="non-terminal residue" evidence="1">
    <location>
        <position position="1"/>
    </location>
</feature>